<proteinExistence type="predicted"/>
<dbReference type="AlphaFoldDB" id="A0A7J8A9G2"/>
<keyword evidence="1" id="KW-0812">Transmembrane</keyword>
<feature type="transmembrane region" description="Helical" evidence="1">
    <location>
        <begin position="79"/>
        <end position="96"/>
    </location>
</feature>
<name>A0A7J8A9G2_PIPKU</name>
<organism evidence="2 3">
    <name type="scientific">Pipistrellus kuhlii</name>
    <name type="common">Kuhl's pipistrelle</name>
    <dbReference type="NCBI Taxonomy" id="59472"/>
    <lineage>
        <taxon>Eukaryota</taxon>
        <taxon>Metazoa</taxon>
        <taxon>Chordata</taxon>
        <taxon>Craniata</taxon>
        <taxon>Vertebrata</taxon>
        <taxon>Euteleostomi</taxon>
        <taxon>Mammalia</taxon>
        <taxon>Eutheria</taxon>
        <taxon>Laurasiatheria</taxon>
        <taxon>Chiroptera</taxon>
        <taxon>Yangochiroptera</taxon>
        <taxon>Vespertilionidae</taxon>
        <taxon>Pipistrellus</taxon>
    </lineage>
</organism>
<gene>
    <name evidence="2" type="ORF">mPipKuh1_008956</name>
</gene>
<feature type="transmembrane region" description="Helical" evidence="1">
    <location>
        <begin position="53"/>
        <end position="73"/>
    </location>
</feature>
<protein>
    <submittedName>
        <fullName evidence="2">Uncharacterized protein</fullName>
    </submittedName>
</protein>
<comment type="caution">
    <text evidence="2">The sequence shown here is derived from an EMBL/GenBank/DDBJ whole genome shotgun (WGS) entry which is preliminary data.</text>
</comment>
<reference evidence="2 3" key="1">
    <citation type="journal article" date="2020" name="Nature">
        <title>Six reference-quality genomes reveal evolution of bat adaptations.</title>
        <authorList>
            <person name="Jebb D."/>
            <person name="Huang Z."/>
            <person name="Pippel M."/>
            <person name="Hughes G.M."/>
            <person name="Lavrichenko K."/>
            <person name="Devanna P."/>
            <person name="Winkler S."/>
            <person name="Jermiin L.S."/>
            <person name="Skirmuntt E.C."/>
            <person name="Katzourakis A."/>
            <person name="Burkitt-Gray L."/>
            <person name="Ray D.A."/>
            <person name="Sullivan K.A.M."/>
            <person name="Roscito J.G."/>
            <person name="Kirilenko B.M."/>
            <person name="Davalos L.M."/>
            <person name="Corthals A.P."/>
            <person name="Power M.L."/>
            <person name="Jones G."/>
            <person name="Ransome R.D."/>
            <person name="Dechmann D.K.N."/>
            <person name="Locatelli A.G."/>
            <person name="Puechmaille S.J."/>
            <person name="Fedrigo O."/>
            <person name="Jarvis E.D."/>
            <person name="Hiller M."/>
            <person name="Vernes S.C."/>
            <person name="Myers E.W."/>
            <person name="Teeling E.C."/>
        </authorList>
    </citation>
    <scope>NUCLEOTIDE SEQUENCE [LARGE SCALE GENOMIC DNA]</scope>
    <source>
        <strain evidence="2">MPipKuh1</strain>
        <tissue evidence="2">Flight muscle</tissue>
    </source>
</reference>
<dbReference type="EMBL" id="JACAGB010000002">
    <property type="protein sequence ID" value="KAF6382600.1"/>
    <property type="molecule type" value="Genomic_DNA"/>
</dbReference>
<evidence type="ECO:0000256" key="1">
    <source>
        <dbReference type="SAM" id="Phobius"/>
    </source>
</evidence>
<keyword evidence="3" id="KW-1185">Reference proteome</keyword>
<accession>A0A7J8A9G2</accession>
<keyword evidence="1" id="KW-0472">Membrane</keyword>
<keyword evidence="1" id="KW-1133">Transmembrane helix</keyword>
<evidence type="ECO:0000313" key="3">
    <source>
        <dbReference type="Proteomes" id="UP000558488"/>
    </source>
</evidence>
<dbReference type="Proteomes" id="UP000558488">
    <property type="component" value="Unassembled WGS sequence"/>
</dbReference>
<evidence type="ECO:0000313" key="2">
    <source>
        <dbReference type="EMBL" id="KAF6382600.1"/>
    </source>
</evidence>
<sequence>MQCLLSFPYSQCSSFSFSGFPGPEKKGVYIKTKVPYLACVSQWLSIIPCTIKFLVRFSVSAHALVVALIPSSIQEDDRCFSFILMFLYLSLFFFSLKSVKTYLYKTTTTTESHPPPTNRALAFTL</sequence>